<evidence type="ECO:0000256" key="1">
    <source>
        <dbReference type="SAM" id="MobiDB-lite"/>
    </source>
</evidence>
<dbReference type="AlphaFoldDB" id="A0AAW3V476"/>
<proteinExistence type="predicted"/>
<feature type="chain" id="PRO_5043587874" evidence="2">
    <location>
        <begin position="21"/>
        <end position="101"/>
    </location>
</feature>
<evidence type="ECO:0000313" key="3">
    <source>
        <dbReference type="EMBL" id="MBB6204570.1"/>
    </source>
</evidence>
<dbReference type="EMBL" id="JACIIK010000009">
    <property type="protein sequence ID" value="MBB6204570.1"/>
    <property type="molecule type" value="Genomic_DNA"/>
</dbReference>
<name>A0AAW3V476_9BURK</name>
<protein>
    <submittedName>
        <fullName evidence="3">Uncharacterized protein</fullName>
    </submittedName>
</protein>
<feature type="signal peptide" evidence="2">
    <location>
        <begin position="1"/>
        <end position="20"/>
    </location>
</feature>
<evidence type="ECO:0000256" key="2">
    <source>
        <dbReference type="SAM" id="SignalP"/>
    </source>
</evidence>
<evidence type="ECO:0000313" key="4">
    <source>
        <dbReference type="Proteomes" id="UP000518681"/>
    </source>
</evidence>
<feature type="region of interest" description="Disordered" evidence="1">
    <location>
        <begin position="77"/>
        <end position="101"/>
    </location>
</feature>
<accession>A0AAW3V476</accession>
<gene>
    <name evidence="3" type="ORF">GGD69_005464</name>
</gene>
<reference evidence="3 4" key="1">
    <citation type="submission" date="2020-08" db="EMBL/GenBank/DDBJ databases">
        <title>Genomic Encyclopedia of Type Strains, Phase IV (KMG-V): Genome sequencing to study the core and pangenomes of soil and plant-associated prokaryotes.</title>
        <authorList>
            <person name="Whitman W."/>
        </authorList>
    </citation>
    <scope>NUCLEOTIDE SEQUENCE [LARGE SCALE GENOMIC DNA]</scope>
    <source>
        <strain evidence="3 4">SEMIA 4013</strain>
    </source>
</reference>
<organism evidence="3 4">
    <name type="scientific">Paraburkholderia fungorum</name>
    <dbReference type="NCBI Taxonomy" id="134537"/>
    <lineage>
        <taxon>Bacteria</taxon>
        <taxon>Pseudomonadati</taxon>
        <taxon>Pseudomonadota</taxon>
        <taxon>Betaproteobacteria</taxon>
        <taxon>Burkholderiales</taxon>
        <taxon>Burkholderiaceae</taxon>
        <taxon>Paraburkholderia</taxon>
    </lineage>
</organism>
<keyword evidence="2" id="KW-0732">Signal</keyword>
<comment type="caution">
    <text evidence="3">The sequence shown here is derived from an EMBL/GenBank/DDBJ whole genome shotgun (WGS) entry which is preliminary data.</text>
</comment>
<dbReference type="RefSeq" id="WP_183801380.1">
    <property type="nucleotide sequence ID" value="NZ_JACIII010000013.1"/>
</dbReference>
<sequence>MNPLKVVMLTAAAVANVAYASGQPPYAYVTDVRLSDGIALRCAVNEDPHVAGISVSPLTVRERTQADVLATRPLRLLSGPTSEYPTPYTAPSVACGSSEGG</sequence>
<dbReference type="Proteomes" id="UP000518681">
    <property type="component" value="Unassembled WGS sequence"/>
</dbReference>